<comment type="caution">
    <text evidence="2">The sequence shown here is derived from an EMBL/GenBank/DDBJ whole genome shotgun (WGS) entry which is preliminary data.</text>
</comment>
<gene>
    <name evidence="2" type="ORF">DFR59_102215</name>
</gene>
<dbReference type="AlphaFoldDB" id="A0A370GPI0"/>
<evidence type="ECO:0000313" key="3">
    <source>
        <dbReference type="Proteomes" id="UP000255326"/>
    </source>
</evidence>
<organism evidence="2 3">
    <name type="scientific">Falsibacillus pallidus</name>
    <dbReference type="NCBI Taxonomy" id="493781"/>
    <lineage>
        <taxon>Bacteria</taxon>
        <taxon>Bacillati</taxon>
        <taxon>Bacillota</taxon>
        <taxon>Bacilli</taxon>
        <taxon>Bacillales</taxon>
        <taxon>Bacillaceae</taxon>
        <taxon>Falsibacillus</taxon>
    </lineage>
</organism>
<dbReference type="Proteomes" id="UP000255326">
    <property type="component" value="Unassembled WGS sequence"/>
</dbReference>
<keyword evidence="1" id="KW-1133">Transmembrane helix</keyword>
<dbReference type="EMBL" id="QQAY01000002">
    <property type="protein sequence ID" value="RDI45587.1"/>
    <property type="molecule type" value="Genomic_DNA"/>
</dbReference>
<name>A0A370GPI0_9BACI</name>
<evidence type="ECO:0000313" key="2">
    <source>
        <dbReference type="EMBL" id="RDI45587.1"/>
    </source>
</evidence>
<proteinExistence type="predicted"/>
<keyword evidence="1" id="KW-0812">Transmembrane</keyword>
<dbReference type="RefSeq" id="WP_114744433.1">
    <property type="nucleotide sequence ID" value="NZ_QQAY01000002.1"/>
</dbReference>
<reference evidence="2 3" key="1">
    <citation type="submission" date="2018-07" db="EMBL/GenBank/DDBJ databases">
        <title>Genomic Encyclopedia of Type Strains, Phase IV (KMG-IV): sequencing the most valuable type-strain genomes for metagenomic binning, comparative biology and taxonomic classification.</title>
        <authorList>
            <person name="Goeker M."/>
        </authorList>
    </citation>
    <scope>NUCLEOTIDE SEQUENCE [LARGE SCALE GENOMIC DNA]</scope>
    <source>
        <strain evidence="2 3">DSM 25281</strain>
    </source>
</reference>
<keyword evidence="3" id="KW-1185">Reference proteome</keyword>
<evidence type="ECO:0000256" key="1">
    <source>
        <dbReference type="SAM" id="Phobius"/>
    </source>
</evidence>
<sequence>MNKGKWTAAGITLFLLAFFLFLNWQYPYSFISVKKSIRFQPDPKVAEEYKTDFQSFRQHYYSNSVELASLTDNRTEFVLNAFDQKWLMSSEPVTMDSMKLNDILTEVQDARTLIMELAFRETYPQETKEYLKIALENSIEMESYLLMVKNNPSITRERSNSMFHQMHMMFQNELKMYESFYESYQQSYKK</sequence>
<accession>A0A370GPI0</accession>
<protein>
    <submittedName>
        <fullName evidence="2">Uncharacterized protein</fullName>
    </submittedName>
</protein>
<feature type="transmembrane region" description="Helical" evidence="1">
    <location>
        <begin position="6"/>
        <end position="26"/>
    </location>
</feature>
<dbReference type="OrthoDB" id="2967968at2"/>
<keyword evidence="1" id="KW-0472">Membrane</keyword>